<dbReference type="GO" id="GO:0070204">
    <property type="term" value="F:2-succinyl-5-enolpyruvyl-6-hydroxy-3-cyclohexene-1-carboxylic-acid synthase activity"/>
    <property type="evidence" value="ECO:0007669"/>
    <property type="project" value="UniProtKB-EC"/>
</dbReference>
<dbReference type="EC" id="2.2.1.9" evidence="2"/>
<dbReference type="Gene3D" id="3.40.50.970">
    <property type="match status" value="2"/>
</dbReference>
<sequence length="200" mass="21707">MQAVIARRDAFGEAQLAHRISEYLPEQGQLFVGNSLVVRLIDALSQLPAGYPVYSNRGASGIDGLLSTAAGVQRGKRQTDAGDCGRSLRTLRSQRAGVIASGFRAAGINCGEQQRRANFLAAANAAKRARAFLSDAANVHFEHAAAMFELKYHRPQNWQELETAFADAWRTPTTTVIEMVVNDTDGAQTLQQLLAQVSHL</sequence>
<reference evidence="2 3" key="1">
    <citation type="submission" date="2018-06" db="EMBL/GenBank/DDBJ databases">
        <authorList>
            <consortium name="Pathogen Informatics"/>
            <person name="Doyle S."/>
        </authorList>
    </citation>
    <scope>NUCLEOTIDE SEQUENCE [LARGE SCALE GENOMIC DNA]</scope>
    <source>
        <strain evidence="2 3">NCTC11126</strain>
    </source>
</reference>
<dbReference type="PANTHER" id="PTHR42916">
    <property type="entry name" value="2-SUCCINYL-5-ENOLPYRUVYL-6-HYDROXY-3-CYCLOHEXENE-1-CARBOXYLATE SYNTHASE"/>
    <property type="match status" value="1"/>
</dbReference>
<dbReference type="PANTHER" id="PTHR42916:SF1">
    <property type="entry name" value="PROTEIN PHYLLO, CHLOROPLASTIC"/>
    <property type="match status" value="1"/>
</dbReference>
<dbReference type="InterPro" id="IPR029061">
    <property type="entry name" value="THDP-binding"/>
</dbReference>
<evidence type="ECO:0000313" key="3">
    <source>
        <dbReference type="Proteomes" id="UP000250561"/>
    </source>
</evidence>
<keyword evidence="1" id="KW-0474">Menaquinone biosynthesis</keyword>
<dbReference type="Proteomes" id="UP000250561">
    <property type="component" value="Unassembled WGS sequence"/>
</dbReference>
<accession>A0A2X1LCE2</accession>
<dbReference type="GO" id="GO:0009234">
    <property type="term" value="P:menaquinone biosynthetic process"/>
    <property type="evidence" value="ECO:0007669"/>
    <property type="project" value="UniProtKB-KW"/>
</dbReference>
<keyword evidence="2" id="KW-0808">Transferase</keyword>
<dbReference type="EMBL" id="UARS01000008">
    <property type="protein sequence ID" value="SPW53271.1"/>
    <property type="molecule type" value="Genomic_DNA"/>
</dbReference>
<organism evidence="2 3">
    <name type="scientific">Escherichia coli</name>
    <dbReference type="NCBI Taxonomy" id="562"/>
    <lineage>
        <taxon>Bacteria</taxon>
        <taxon>Pseudomonadati</taxon>
        <taxon>Pseudomonadota</taxon>
        <taxon>Gammaproteobacteria</taxon>
        <taxon>Enterobacterales</taxon>
        <taxon>Enterobacteriaceae</taxon>
        <taxon>Escherichia</taxon>
    </lineage>
</organism>
<name>A0A2X1LCE2_ECOLX</name>
<dbReference type="AlphaFoldDB" id="A0A2X1LCE2"/>
<gene>
    <name evidence="2" type="primary">menD_1</name>
    <name evidence="2" type="ORF">NCTC11126_04171</name>
</gene>
<proteinExistence type="predicted"/>
<dbReference type="SUPFAM" id="SSF52518">
    <property type="entry name" value="Thiamin diphosphate-binding fold (THDP-binding)"/>
    <property type="match status" value="1"/>
</dbReference>
<evidence type="ECO:0000313" key="2">
    <source>
        <dbReference type="EMBL" id="SPW53271.1"/>
    </source>
</evidence>
<protein>
    <submittedName>
        <fullName evidence="2">2-succinyl-5-enolpyruvyl-6-hydroxy-3-cyclohexene-1-carboxylate synthase</fullName>
        <ecNumber evidence="2">2.2.1.9</ecNumber>
        <ecNumber evidence="2">2.5.1.64</ecNumber>
    </submittedName>
</protein>
<dbReference type="EC" id="2.5.1.64" evidence="2"/>
<evidence type="ECO:0000256" key="1">
    <source>
        <dbReference type="ARBA" id="ARBA00022428"/>
    </source>
</evidence>